<feature type="domain" description="IprA winged helix-turn-helix" evidence="1">
    <location>
        <begin position="159"/>
        <end position="225"/>
    </location>
</feature>
<dbReference type="Proteomes" id="UP000628560">
    <property type="component" value="Unassembled WGS sequence"/>
</dbReference>
<dbReference type="AlphaFoldDB" id="A0ABD4KF71"/>
<evidence type="ECO:0000313" key="2">
    <source>
        <dbReference type="EMBL" id="MBF4180415.1"/>
    </source>
</evidence>
<dbReference type="InterPro" id="IPR018490">
    <property type="entry name" value="cNMP-bd_dom_sf"/>
</dbReference>
<dbReference type="InterPro" id="IPR014710">
    <property type="entry name" value="RmlC-like_jellyroll"/>
</dbReference>
<dbReference type="RefSeq" id="WP_194514314.1">
    <property type="nucleotide sequence ID" value="NZ_JADIXP010000019.1"/>
</dbReference>
<dbReference type="SUPFAM" id="SSF51206">
    <property type="entry name" value="cAMP-binding domain-like"/>
    <property type="match status" value="1"/>
</dbReference>
<name>A0ABD4KF71_9ENTR</name>
<reference evidence="2 3" key="1">
    <citation type="submission" date="2020-11" db="EMBL/GenBank/DDBJ databases">
        <title>Identification of Lelliottia nimipressuralis from Wound Infection by Whole Genome-Based Bacterial Identification.</title>
        <authorList>
            <person name="Navarathna D.H."/>
            <person name="Choi H."/>
            <person name="Jinadatha C."/>
            <person name="Chatterjee P."/>
            <person name="Hwang M."/>
        </authorList>
    </citation>
    <scope>NUCLEOTIDE SEQUENCE [LARGE SCALE GENOMIC DNA]</scope>
    <source>
        <strain evidence="2 3">DN2020</strain>
    </source>
</reference>
<organism evidence="2 3">
    <name type="scientific">Lelliottia nimipressuralis</name>
    <dbReference type="NCBI Taxonomy" id="69220"/>
    <lineage>
        <taxon>Bacteria</taxon>
        <taxon>Pseudomonadati</taxon>
        <taxon>Pseudomonadota</taxon>
        <taxon>Gammaproteobacteria</taxon>
        <taxon>Enterobacterales</taxon>
        <taxon>Enterobacteriaceae</taxon>
        <taxon>Lelliottia</taxon>
    </lineage>
</organism>
<dbReference type="Gene3D" id="2.60.120.10">
    <property type="entry name" value="Jelly Rolls"/>
    <property type="match status" value="1"/>
</dbReference>
<sequence length="228" mass="26035">MSSEYFSNSTLHSYIFAQKSKPYEALESLFSHLLPHSQKLLLTAGSTYEFSPDEEHSGLILLHAGVASLCHSENGLHMSTIFAPSILGLIDGYSLFYNVVSRPNHYMHAETDCNCSFIPTDAFTKIAKEESIWHDVARILAYRLMVMSVREQELVGVDSYLKVRSLLIELWLYPEIYRCKINVLNFIMNRTGLSRSRTMAILSELKKGKYIEIKSGKLIMQRKLPLAY</sequence>
<protein>
    <submittedName>
        <fullName evidence="2">Helix-turn-helix domain-containing protein</fullName>
    </submittedName>
</protein>
<dbReference type="Pfam" id="PF15977">
    <property type="entry name" value="HTH_46"/>
    <property type="match status" value="1"/>
</dbReference>
<evidence type="ECO:0000313" key="3">
    <source>
        <dbReference type="Proteomes" id="UP000628560"/>
    </source>
</evidence>
<proteinExistence type="predicted"/>
<accession>A0ABD4KF71</accession>
<dbReference type="EMBL" id="JADIXP010000019">
    <property type="protein sequence ID" value="MBF4180415.1"/>
    <property type="molecule type" value="Genomic_DNA"/>
</dbReference>
<comment type="caution">
    <text evidence="2">The sequence shown here is derived from an EMBL/GenBank/DDBJ whole genome shotgun (WGS) entry which is preliminary data.</text>
</comment>
<dbReference type="InterPro" id="IPR041687">
    <property type="entry name" value="HTH_46"/>
</dbReference>
<gene>
    <name evidence="2" type="ORF">ISP11_21405</name>
</gene>
<evidence type="ECO:0000259" key="1">
    <source>
        <dbReference type="Pfam" id="PF15977"/>
    </source>
</evidence>